<keyword evidence="2" id="KW-0472">Membrane</keyword>
<keyword evidence="2" id="KW-1133">Transmembrane helix</keyword>
<sequence length="306" mass="31615">MGYPGGVSPFREPPGVELGPLEVGLGRAARRAMVGLIPSGGRLIAPDGYARLIQGEGGAFRWRSHAAGALGSLGLLLAAACAFVAATGGIRLRGVGATAATVALVIAGGLSLAAVLRALDAPRERLTVRGAVVGRAARRALRSALRLARQAARAPERFGPRRVAALRRTLSMLADPLVADWIPADVRGRAELLLARAIAASAGARWTRDAGVRDEVRSLLLAAADHLLEPTPARLDLLTLAEHTEAAPISREPRRQQRAPAAARIRRGAPSPEAPPGDDAADAASLAELDAAEPAGGGEGRAMVRR</sequence>
<gene>
    <name evidence="3" type="ORF">SOCE836_006590</name>
</gene>
<name>A0A4P2QG92_SORCE</name>
<feature type="region of interest" description="Disordered" evidence="1">
    <location>
        <begin position="246"/>
        <end position="306"/>
    </location>
</feature>
<organism evidence="3 4">
    <name type="scientific">Sorangium cellulosum</name>
    <name type="common">Polyangium cellulosum</name>
    <dbReference type="NCBI Taxonomy" id="56"/>
    <lineage>
        <taxon>Bacteria</taxon>
        <taxon>Pseudomonadati</taxon>
        <taxon>Myxococcota</taxon>
        <taxon>Polyangia</taxon>
        <taxon>Polyangiales</taxon>
        <taxon>Polyangiaceae</taxon>
        <taxon>Sorangium</taxon>
    </lineage>
</organism>
<feature type="transmembrane region" description="Helical" evidence="2">
    <location>
        <begin position="96"/>
        <end position="119"/>
    </location>
</feature>
<feature type="transmembrane region" description="Helical" evidence="2">
    <location>
        <begin position="69"/>
        <end position="90"/>
    </location>
</feature>
<accession>A0A4P2QG92</accession>
<feature type="compositionally biased region" description="Low complexity" evidence="1">
    <location>
        <begin position="282"/>
        <end position="294"/>
    </location>
</feature>
<keyword evidence="2" id="KW-0812">Transmembrane</keyword>
<evidence type="ECO:0000256" key="1">
    <source>
        <dbReference type="SAM" id="MobiDB-lite"/>
    </source>
</evidence>
<feature type="compositionally biased region" description="Low complexity" evidence="1">
    <location>
        <begin position="258"/>
        <end position="271"/>
    </location>
</feature>
<dbReference type="EMBL" id="CP012672">
    <property type="protein sequence ID" value="AUX28586.1"/>
    <property type="molecule type" value="Genomic_DNA"/>
</dbReference>
<dbReference type="Proteomes" id="UP000295497">
    <property type="component" value="Chromosome"/>
</dbReference>
<evidence type="ECO:0000256" key="2">
    <source>
        <dbReference type="SAM" id="Phobius"/>
    </source>
</evidence>
<proteinExistence type="predicted"/>
<evidence type="ECO:0000313" key="3">
    <source>
        <dbReference type="EMBL" id="AUX28586.1"/>
    </source>
</evidence>
<evidence type="ECO:0000313" key="4">
    <source>
        <dbReference type="Proteomes" id="UP000295497"/>
    </source>
</evidence>
<reference evidence="3 4" key="1">
    <citation type="submission" date="2015-09" db="EMBL/GenBank/DDBJ databases">
        <title>Sorangium comparison.</title>
        <authorList>
            <person name="Zaburannyi N."/>
            <person name="Bunk B."/>
            <person name="Overmann J."/>
            <person name="Mueller R."/>
        </authorList>
    </citation>
    <scope>NUCLEOTIDE SEQUENCE [LARGE SCALE GENOMIC DNA]</scope>
    <source>
        <strain evidence="3 4">So ce836</strain>
    </source>
</reference>
<protein>
    <submittedName>
        <fullName evidence="3">Uncharacterized protein</fullName>
    </submittedName>
</protein>
<dbReference type="AlphaFoldDB" id="A0A4P2QG92"/>